<keyword evidence="14 17" id="KW-0010">Activator</keyword>
<evidence type="ECO:0000256" key="11">
    <source>
        <dbReference type="ARBA" id="ARBA00022771"/>
    </source>
</evidence>
<evidence type="ECO:0000256" key="15">
    <source>
        <dbReference type="ARBA" id="ARBA00023200"/>
    </source>
</evidence>
<dbReference type="GeneID" id="20304632"/>
<evidence type="ECO:0000256" key="6">
    <source>
        <dbReference type="ARBA" id="ARBA00022553"/>
    </source>
</evidence>
<evidence type="ECO:0000256" key="8">
    <source>
        <dbReference type="ARBA" id="ARBA00022581"/>
    </source>
</evidence>
<sequence>MPSSTPSKDLSTPAGNKTLNKRTKRSIRRRRIDLKCGCTYYYTIACHDHGFTHRGVHYCGSSREWRVYLDGAKSPLFQNNRPRSPALSDAPRRHQTGDTIQPQHQEGTSDSQVFSNLPDLDGFTTADWAFLESL</sequence>
<evidence type="ECO:0000256" key="14">
    <source>
        <dbReference type="ARBA" id="ARBA00023159"/>
    </source>
</evidence>
<keyword evidence="7 17" id="KW-1048">Host nucleus</keyword>
<evidence type="ECO:0000256" key="18">
    <source>
        <dbReference type="SAM" id="MobiDB-lite"/>
    </source>
</evidence>
<dbReference type="GO" id="GO:0052170">
    <property type="term" value="P:symbiont-mediated suppression of host innate immune response"/>
    <property type="evidence" value="ECO:0007669"/>
    <property type="project" value="UniProtKB-KW"/>
</dbReference>
<feature type="compositionally biased region" description="Polar residues" evidence="18">
    <location>
        <begin position="97"/>
        <end position="115"/>
    </location>
</feature>
<dbReference type="GO" id="GO:0042025">
    <property type="term" value="C:host cell nucleus"/>
    <property type="evidence" value="ECO:0007669"/>
    <property type="project" value="UniProtKB-SubCell"/>
</dbReference>
<gene>
    <name evidence="19" type="primary">AC2</name>
</gene>
<comment type="subunit">
    <text evidence="17">Monomer. Homodimer. Homooligomer. Self-interaction correlates with nuclear localization and efficient activation of transcription.</text>
</comment>
<reference evidence="19 20" key="1">
    <citation type="submission" date="2014-07" db="EMBL/GenBank/DDBJ databases">
        <authorList>
            <person name="Nagendran K."/>
            <person name="Mohankumar S."/>
            <person name="Sathya V.K."/>
            <person name="Malathi V.G."/>
            <person name="Naidu R.A."/>
            <person name="Karthikeyan G."/>
        </authorList>
    </citation>
    <scope>NUCLEOTIDE SEQUENCE [LARGE SCALE GENOMIC DNA]</scope>
    <source>
        <strain evidence="19">TN TDV Coc 1</strain>
    </source>
</reference>
<dbReference type="PRINTS" id="PR00230">
    <property type="entry name" value="GEMCOATAL2"/>
</dbReference>
<evidence type="ECO:0000256" key="3">
    <source>
        <dbReference type="ARBA" id="ARBA00007672"/>
    </source>
</evidence>
<keyword evidence="6" id="KW-0597">Phosphoprotein</keyword>
<keyword evidence="15 17" id="KW-1035">Host cytoplasm</keyword>
<feature type="region of interest" description="Disordered" evidence="18">
    <location>
        <begin position="1"/>
        <end position="26"/>
    </location>
</feature>
<evidence type="ECO:0000256" key="16">
    <source>
        <dbReference type="ARBA" id="ARBA00023280"/>
    </source>
</evidence>
<keyword evidence="9" id="KW-1090">Inhibition of host innate immune response by virus</keyword>
<feature type="region of interest" description="Disordered" evidence="18">
    <location>
        <begin position="76"/>
        <end position="118"/>
    </location>
</feature>
<keyword evidence="13 17" id="KW-0238">DNA-binding</keyword>
<keyword evidence="5 17" id="KW-0941">Suppressor of RNA silencing</keyword>
<dbReference type="OrthoDB" id="11041at10239"/>
<dbReference type="GO" id="GO:0003677">
    <property type="term" value="F:DNA binding"/>
    <property type="evidence" value="ECO:0007669"/>
    <property type="project" value="UniProtKB-KW"/>
</dbReference>
<dbReference type="GO" id="GO:0005198">
    <property type="term" value="F:structural molecule activity"/>
    <property type="evidence" value="ECO:0007669"/>
    <property type="project" value="InterPro"/>
</dbReference>
<evidence type="ECO:0000256" key="12">
    <source>
        <dbReference type="ARBA" id="ARBA00022833"/>
    </source>
</evidence>
<comment type="function">
    <text evidence="17">Strong activator of the late viral genes promoters. Acts as a suppressor of RNA-mediated gene silencing, also known as post-transcriptional gene silencing (PTGS), a mechanism of plant viral defense that limits the accumulation of viral RNAs. Also suppresses the host basal defense by interacting with and inhibiting SNF1 kinase, a key regulator of cell metabolism implicated in innate antiviral defense. Determines pathogenicity.</text>
</comment>
<dbReference type="KEGG" id="vg:20304632"/>
<dbReference type="GO" id="GO:0008270">
    <property type="term" value="F:zinc ion binding"/>
    <property type="evidence" value="ECO:0007669"/>
    <property type="project" value="UniProtKB-KW"/>
</dbReference>
<accession>A0A076LA84</accession>
<comment type="domain">
    <text evidence="17">The zinc finger and the transactivation region are involved in PTGS suppression.</text>
</comment>
<comment type="subcellular location">
    <subcellularLocation>
        <location evidence="2 17">Host cytoplasm</location>
    </subcellularLocation>
    <subcellularLocation>
        <location evidence="1 17">Host nucleus</location>
    </subcellularLocation>
</comment>
<dbReference type="GO" id="GO:0019028">
    <property type="term" value="C:viral capsid"/>
    <property type="evidence" value="ECO:0007669"/>
    <property type="project" value="InterPro"/>
</dbReference>
<evidence type="ECO:0000256" key="1">
    <source>
        <dbReference type="ARBA" id="ARBA00004147"/>
    </source>
</evidence>
<keyword evidence="20" id="KW-1185">Reference proteome</keyword>
<keyword evidence="11 17" id="KW-0863">Zinc-finger</keyword>
<keyword evidence="8 17" id="KW-0945">Host-virus interaction</keyword>
<keyword evidence="10 17" id="KW-0479">Metal-binding</keyword>
<evidence type="ECO:0000313" key="19">
    <source>
        <dbReference type="EMBL" id="AIJ03557.1"/>
    </source>
</evidence>
<dbReference type="Pfam" id="PF01440">
    <property type="entry name" value="Gemini_AL2"/>
    <property type="match status" value="1"/>
</dbReference>
<evidence type="ECO:0000256" key="17">
    <source>
        <dbReference type="RuleBase" id="RU363028"/>
    </source>
</evidence>
<evidence type="ECO:0000256" key="4">
    <source>
        <dbReference type="ARBA" id="ARBA00014388"/>
    </source>
</evidence>
<comment type="similarity">
    <text evidence="3 17">Belongs to the geminiviridae transcriptional activator protein family.</text>
</comment>
<evidence type="ECO:0000256" key="10">
    <source>
        <dbReference type="ARBA" id="ARBA00022723"/>
    </source>
</evidence>
<evidence type="ECO:0000256" key="7">
    <source>
        <dbReference type="ARBA" id="ARBA00022562"/>
    </source>
</evidence>
<keyword evidence="12 17" id="KW-0862">Zinc</keyword>
<proteinExistence type="inferred from homology"/>
<organism evidence="19 20">
    <name type="scientific">Coccinia mosaic Tamil Nadu virus</name>
    <dbReference type="NCBI Taxonomy" id="1532882"/>
    <lineage>
        <taxon>Viruses</taxon>
        <taxon>Monodnaviria</taxon>
        <taxon>Shotokuvirae</taxon>
        <taxon>Cressdnaviricota</taxon>
        <taxon>Repensiviricetes</taxon>
        <taxon>Geplafuvirales</taxon>
        <taxon>Geminiviridae</taxon>
        <taxon>Begomovirus</taxon>
        <taxon>Begomovirus cocciniae</taxon>
    </lineage>
</organism>
<dbReference type="InterPro" id="IPR000942">
    <property type="entry name" value="Gemini_AL2"/>
</dbReference>
<evidence type="ECO:0000256" key="9">
    <source>
        <dbReference type="ARBA" id="ARBA00022632"/>
    </source>
</evidence>
<name>A0A076LA84_9GEMI</name>
<evidence type="ECO:0000256" key="2">
    <source>
        <dbReference type="ARBA" id="ARBA00004192"/>
    </source>
</evidence>
<protein>
    <recommendedName>
        <fullName evidence="4 17">Transcriptional activator protein</fullName>
        <shortName evidence="17">TrAP</shortName>
    </recommendedName>
</protein>
<evidence type="ECO:0000256" key="13">
    <source>
        <dbReference type="ARBA" id="ARBA00023125"/>
    </source>
</evidence>
<evidence type="ECO:0000256" key="5">
    <source>
        <dbReference type="ARBA" id="ARBA00022463"/>
    </source>
</evidence>
<keyword evidence="16" id="KW-0899">Viral immunoevasion</keyword>
<evidence type="ECO:0000313" key="20">
    <source>
        <dbReference type="Proteomes" id="UP000203311"/>
    </source>
</evidence>
<feature type="compositionally biased region" description="Polar residues" evidence="18">
    <location>
        <begin position="1"/>
        <end position="18"/>
    </location>
</feature>
<dbReference type="GO" id="GO:0030430">
    <property type="term" value="C:host cell cytoplasm"/>
    <property type="evidence" value="ECO:0007669"/>
    <property type="project" value="UniProtKB-SubCell"/>
</dbReference>
<dbReference type="EMBL" id="KM244719">
    <property type="protein sequence ID" value="AIJ03557.1"/>
    <property type="molecule type" value="Genomic_DNA"/>
</dbReference>
<dbReference type="Proteomes" id="UP000203311">
    <property type="component" value="Genome"/>
</dbReference>
<dbReference type="RefSeq" id="YP_009056857.1">
    <property type="nucleotide sequence ID" value="NC_024810.1"/>
</dbReference>